<evidence type="ECO:0000256" key="2">
    <source>
        <dbReference type="SAM" id="Phobius"/>
    </source>
</evidence>
<sequence length="184" mass="18677">MTTWDFSRARHIRGAVAPLGAAATAVQDAAAATGLDVPSQVREDYEQASLDADYAELATSLPATARAMTSVGAARDAAAEDRDALSALGADLLGLSDQAEQALGYLVDGEVSRAQDAADAVAATQRWVLPLGLGLVLLATVVLLGLVGVFVLALRRRSLPRHAAGAVGEESPPAEHSVGAGPAA</sequence>
<accession>A0A7G9R0R7</accession>
<dbReference type="KEGG" id="pei:H9L10_13325"/>
<keyword evidence="2" id="KW-1133">Transmembrane helix</keyword>
<evidence type="ECO:0000313" key="4">
    <source>
        <dbReference type="Proteomes" id="UP000515976"/>
    </source>
</evidence>
<organism evidence="3 4">
    <name type="scientific">Phycicoccus endophyticus</name>
    <dbReference type="NCBI Taxonomy" id="1690220"/>
    <lineage>
        <taxon>Bacteria</taxon>
        <taxon>Bacillati</taxon>
        <taxon>Actinomycetota</taxon>
        <taxon>Actinomycetes</taxon>
        <taxon>Micrococcales</taxon>
        <taxon>Intrasporangiaceae</taxon>
        <taxon>Phycicoccus</taxon>
    </lineage>
</organism>
<reference evidence="3 4" key="1">
    <citation type="submission" date="2020-08" db="EMBL/GenBank/DDBJ databases">
        <title>Genome sequence of Phycicoccus endophyticus JCM 31784T.</title>
        <authorList>
            <person name="Hyun D.-W."/>
            <person name="Bae J.-W."/>
        </authorList>
    </citation>
    <scope>NUCLEOTIDE SEQUENCE [LARGE SCALE GENOMIC DNA]</scope>
    <source>
        <strain evidence="3 4">JCM 31784</strain>
    </source>
</reference>
<proteinExistence type="predicted"/>
<feature type="region of interest" description="Disordered" evidence="1">
    <location>
        <begin position="163"/>
        <end position="184"/>
    </location>
</feature>
<keyword evidence="2" id="KW-0812">Transmembrane</keyword>
<evidence type="ECO:0000313" key="3">
    <source>
        <dbReference type="EMBL" id="QNN49192.1"/>
    </source>
</evidence>
<name>A0A7G9R0R7_9MICO</name>
<keyword evidence="2" id="KW-0472">Membrane</keyword>
<gene>
    <name evidence="3" type="ORF">H9L10_13325</name>
</gene>
<dbReference type="EMBL" id="CP060712">
    <property type="protein sequence ID" value="QNN49192.1"/>
    <property type="molecule type" value="Genomic_DNA"/>
</dbReference>
<keyword evidence="4" id="KW-1185">Reference proteome</keyword>
<evidence type="ECO:0000256" key="1">
    <source>
        <dbReference type="SAM" id="MobiDB-lite"/>
    </source>
</evidence>
<dbReference type="AlphaFoldDB" id="A0A7G9R0R7"/>
<protein>
    <submittedName>
        <fullName evidence="3">Uncharacterized protein</fullName>
    </submittedName>
</protein>
<dbReference type="Proteomes" id="UP000515976">
    <property type="component" value="Chromosome"/>
</dbReference>
<dbReference type="RefSeq" id="WP_187566648.1">
    <property type="nucleotide sequence ID" value="NZ_CP060712.1"/>
</dbReference>
<feature type="transmembrane region" description="Helical" evidence="2">
    <location>
        <begin position="131"/>
        <end position="154"/>
    </location>
</feature>